<accession>A0A5C5QBA9</accession>
<keyword evidence="3" id="KW-1185">Reference proteome</keyword>
<name>A0A5C5QBA9_9PSED</name>
<gene>
    <name evidence="2" type="ORF">FIV36_18395</name>
    <name evidence="1" type="ORF">SAMN05216591_0558</name>
</gene>
<sequence>MNISMFSRSGLQMSVEGEASSVLSSTPVGQKPADIGQAFNATQRRFGENFDCSTHAAVIKLMMMTFGQHPAGMFNALAPSGNGYDITMKDDFKVHLSRQEVEQATQAARFKGEDHAALKDANFVFAAFVKRKQQAEGYPTFEAALAKTLEGETIQRCLQGMGVFGLAQFVPSSDMEAKGTMGLMGTHSRGAALVMDGVAHHPREQRKVDPGYGYVLFDDKQWPAVDGKRVSHVATGTRPEHIWAGFYQGGEGNCVTVSAIKAAIIRFGQDPQGIYRQIQLTPQGFDVVMRDSFRVHLTHEELRQATAASNFHGNNPQLLSYANFLFAVSAKRAQWENNDFRARQSYEVALQTLNDGEFPGEALRRLGLFGYIRESSVDELLKGAVGTLADSHHSVAVIDGALDFYGQKRELASSRWMNTGLRALKLA</sequence>
<dbReference type="Proteomes" id="UP000182858">
    <property type="component" value="Chromosome I"/>
</dbReference>
<evidence type="ECO:0000313" key="2">
    <source>
        <dbReference type="EMBL" id="TWS02918.1"/>
    </source>
</evidence>
<protein>
    <recommendedName>
        <fullName evidence="5">Type III secretion effector protein</fullName>
    </recommendedName>
</protein>
<evidence type="ECO:0000313" key="3">
    <source>
        <dbReference type="Proteomes" id="UP000182858"/>
    </source>
</evidence>
<dbReference type="Proteomes" id="UP000317951">
    <property type="component" value="Unassembled WGS sequence"/>
</dbReference>
<evidence type="ECO:0000313" key="4">
    <source>
        <dbReference type="Proteomes" id="UP000317951"/>
    </source>
</evidence>
<dbReference type="OrthoDB" id="7023998at2"/>
<proteinExistence type="predicted"/>
<organism evidence="2 4">
    <name type="scientific">Pseudomonas extremaustralis</name>
    <dbReference type="NCBI Taxonomy" id="359110"/>
    <lineage>
        <taxon>Bacteria</taxon>
        <taxon>Pseudomonadati</taxon>
        <taxon>Pseudomonadota</taxon>
        <taxon>Gammaproteobacteria</taxon>
        <taxon>Pseudomonadales</taxon>
        <taxon>Pseudomonadaceae</taxon>
        <taxon>Pseudomonas</taxon>
    </lineage>
</organism>
<evidence type="ECO:0008006" key="5">
    <source>
        <dbReference type="Google" id="ProtNLM"/>
    </source>
</evidence>
<dbReference type="AlphaFoldDB" id="A0A5C5QBA9"/>
<dbReference type="EMBL" id="LT629689">
    <property type="protein sequence ID" value="SDE67009.1"/>
    <property type="molecule type" value="Genomic_DNA"/>
</dbReference>
<dbReference type="GeneID" id="78552094"/>
<dbReference type="EMBL" id="VFET01000015">
    <property type="protein sequence ID" value="TWS02918.1"/>
    <property type="molecule type" value="Genomic_DNA"/>
</dbReference>
<reference evidence="2 4" key="2">
    <citation type="submission" date="2019-06" db="EMBL/GenBank/DDBJ databases">
        <title>Pseudomonas bimorpha sp. nov. isolated from bovine raw milk and skim milk concentrate.</title>
        <authorList>
            <person name="Hofmann K."/>
            <person name="Huptas C."/>
            <person name="Doll E."/>
            <person name="Scherer S."/>
            <person name="Wenning M."/>
        </authorList>
    </citation>
    <scope>NUCLEOTIDE SEQUENCE [LARGE SCALE GENOMIC DNA]</scope>
    <source>
        <strain evidence="2 4">DSM 17835</strain>
    </source>
</reference>
<evidence type="ECO:0000313" key="1">
    <source>
        <dbReference type="EMBL" id="SDE67009.1"/>
    </source>
</evidence>
<reference evidence="1 3" key="1">
    <citation type="submission" date="2016-10" db="EMBL/GenBank/DDBJ databases">
        <authorList>
            <person name="Varghese N."/>
            <person name="Submissions S."/>
        </authorList>
    </citation>
    <scope>NUCLEOTIDE SEQUENCE [LARGE SCALE GENOMIC DNA]</scope>
    <source>
        <strain evidence="1 3">DSM 17835</strain>
    </source>
</reference>
<dbReference type="RefSeq" id="WP_010566978.1">
    <property type="nucleotide sequence ID" value="NZ_JARIXU010000028.1"/>
</dbReference>